<gene>
    <name evidence="3" type="ORF">NQ314_017021</name>
</gene>
<keyword evidence="4" id="KW-1185">Reference proteome</keyword>
<sequence length="373" mass="43011">MANCGQEQSTFNSELYNLSFDSVEEDSDNVWFSLIQNLSYDKLEALKAIFKERENTDTIGAKIGNSKYALQSLMLFDNIVKDSMSTVTWNVFLDFLIKNIGPKVDGKALLTINKIECVPHTKYGRIGLYDGNLNFLTSYHVIMTREDITRSEDERRRRNRWVTDAIFCEDVLMFIVTNTARSIMIYEASVYKCYENFINEESNESVLFMGDCCGEIICFKFLQPKQGFLRKKHNDKMSLFYWIELPNEKEYVIIKYHGRIHKNNVKQIKYCAKNNSVFTCSRDSDASVVQRHIFNKRKQYIFKMKRGASCFAICSTLKLLITGSDDGTIRIWNSVVVSKPIAVLLGHQSDIVDIQIMENQQMLLSCSADGVII</sequence>
<evidence type="ECO:0000313" key="4">
    <source>
        <dbReference type="Proteomes" id="UP001162156"/>
    </source>
</evidence>
<dbReference type="SMART" id="SM00320">
    <property type="entry name" value="WD40"/>
    <property type="match status" value="3"/>
</dbReference>
<keyword evidence="2" id="KW-0853">WD repeat</keyword>
<dbReference type="InterPro" id="IPR001680">
    <property type="entry name" value="WD40_rpt"/>
</dbReference>
<dbReference type="PANTHER" id="PTHR44324">
    <property type="entry name" value="WD40 REPEAT DOMAIN 95"/>
    <property type="match status" value="1"/>
</dbReference>
<reference evidence="3" key="1">
    <citation type="journal article" date="2023" name="Insect Mol. Biol.">
        <title>Genome sequencing provides insights into the evolution of gene families encoding plant cell wall-degrading enzymes in longhorned beetles.</title>
        <authorList>
            <person name="Shin N.R."/>
            <person name="Okamura Y."/>
            <person name="Kirsch R."/>
            <person name="Pauchet Y."/>
        </authorList>
    </citation>
    <scope>NUCLEOTIDE SEQUENCE</scope>
    <source>
        <strain evidence="3">RBIC_L_NR</strain>
    </source>
</reference>
<evidence type="ECO:0000256" key="1">
    <source>
        <dbReference type="ARBA" id="ARBA00022737"/>
    </source>
</evidence>
<dbReference type="PANTHER" id="PTHR44324:SF3">
    <property type="entry name" value="WD REPEAT-CONTAINING PROTEIN 49-LIKE"/>
    <property type="match status" value="1"/>
</dbReference>
<keyword evidence="1" id="KW-0677">Repeat</keyword>
<feature type="repeat" description="WD" evidence="2">
    <location>
        <begin position="319"/>
        <end position="333"/>
    </location>
</feature>
<dbReference type="SUPFAM" id="SSF50978">
    <property type="entry name" value="WD40 repeat-like"/>
    <property type="match status" value="1"/>
</dbReference>
<dbReference type="InterPro" id="IPR051242">
    <property type="entry name" value="WD-EF-hand_domain"/>
</dbReference>
<dbReference type="PROSITE" id="PS50082">
    <property type="entry name" value="WD_REPEATS_2"/>
    <property type="match status" value="1"/>
</dbReference>
<comment type="caution">
    <text evidence="3">The sequence shown here is derived from an EMBL/GenBank/DDBJ whole genome shotgun (WGS) entry which is preliminary data.</text>
</comment>
<dbReference type="InterPro" id="IPR036322">
    <property type="entry name" value="WD40_repeat_dom_sf"/>
</dbReference>
<evidence type="ECO:0000256" key="2">
    <source>
        <dbReference type="PROSITE-ProRule" id="PRU00221"/>
    </source>
</evidence>
<dbReference type="AlphaFoldDB" id="A0AAV8WU97"/>
<dbReference type="Pfam" id="PF00400">
    <property type="entry name" value="WD40"/>
    <property type="match status" value="2"/>
</dbReference>
<protein>
    <submittedName>
        <fullName evidence="3">Uncharacterized protein</fullName>
    </submittedName>
</protein>
<dbReference type="Proteomes" id="UP001162156">
    <property type="component" value="Unassembled WGS sequence"/>
</dbReference>
<accession>A0AAV8WU97</accession>
<dbReference type="EMBL" id="JANEYF010004739">
    <property type="protein sequence ID" value="KAJ8930203.1"/>
    <property type="molecule type" value="Genomic_DNA"/>
</dbReference>
<dbReference type="Gene3D" id="2.130.10.10">
    <property type="entry name" value="YVTN repeat-like/Quinoprotein amine dehydrogenase"/>
    <property type="match status" value="1"/>
</dbReference>
<organism evidence="3 4">
    <name type="scientific">Rhamnusium bicolor</name>
    <dbReference type="NCBI Taxonomy" id="1586634"/>
    <lineage>
        <taxon>Eukaryota</taxon>
        <taxon>Metazoa</taxon>
        <taxon>Ecdysozoa</taxon>
        <taxon>Arthropoda</taxon>
        <taxon>Hexapoda</taxon>
        <taxon>Insecta</taxon>
        <taxon>Pterygota</taxon>
        <taxon>Neoptera</taxon>
        <taxon>Endopterygota</taxon>
        <taxon>Coleoptera</taxon>
        <taxon>Polyphaga</taxon>
        <taxon>Cucujiformia</taxon>
        <taxon>Chrysomeloidea</taxon>
        <taxon>Cerambycidae</taxon>
        <taxon>Lepturinae</taxon>
        <taxon>Rhagiini</taxon>
        <taxon>Rhamnusium</taxon>
    </lineage>
</organism>
<proteinExistence type="predicted"/>
<dbReference type="InterPro" id="IPR015943">
    <property type="entry name" value="WD40/YVTN_repeat-like_dom_sf"/>
</dbReference>
<evidence type="ECO:0000313" key="3">
    <source>
        <dbReference type="EMBL" id="KAJ8930203.1"/>
    </source>
</evidence>
<name>A0AAV8WU97_9CUCU</name>